<dbReference type="AlphaFoldDB" id="A0A9W7FQM2"/>
<protein>
    <submittedName>
        <fullName evidence="2">Uncharacterized protein</fullName>
    </submittedName>
</protein>
<dbReference type="InterPro" id="IPR036770">
    <property type="entry name" value="Ankyrin_rpt-contain_sf"/>
</dbReference>
<evidence type="ECO:0000313" key="2">
    <source>
        <dbReference type="EMBL" id="GMI16527.1"/>
    </source>
</evidence>
<accession>A0A9W7FQM2</accession>
<dbReference type="Proteomes" id="UP001165122">
    <property type="component" value="Unassembled WGS sequence"/>
</dbReference>
<proteinExistence type="predicted"/>
<reference evidence="3" key="1">
    <citation type="journal article" date="2023" name="Commun. Biol.">
        <title>Genome analysis of Parmales, the sister group of diatoms, reveals the evolutionary specialization of diatoms from phago-mixotrophs to photoautotrophs.</title>
        <authorList>
            <person name="Ban H."/>
            <person name="Sato S."/>
            <person name="Yoshikawa S."/>
            <person name="Yamada K."/>
            <person name="Nakamura Y."/>
            <person name="Ichinomiya M."/>
            <person name="Sato N."/>
            <person name="Blanc-Mathieu R."/>
            <person name="Endo H."/>
            <person name="Kuwata A."/>
            <person name="Ogata H."/>
        </authorList>
    </citation>
    <scope>NUCLEOTIDE SEQUENCE [LARGE SCALE GENOMIC DNA]</scope>
    <source>
        <strain evidence="3">NIES 3700</strain>
    </source>
</reference>
<sequence>MYGGWDVVSLLLERGADVTLRNEKNVGPLTHSCLSGNTDSVSKILSNSGSESCFTEEGKVYSSTLDQNLILSPLKASVISGEIDVIKLLLNRNYKEKQTQALSQPQDYKFMDLQQITLQDLCCYLSLPKVYSALPANSNNIDFSFKYAVNNVHDHDDVKCLEMLKLLLSKSEENNKNIQIFKVVEKSNGLHDLARFGMVQSLDFVLSLLPKGCAIDHLCTSKSWTPLMHFLTCKKFKPFHHPIIFDAVKKFKGLGSKFCFEDKHNRSLTTLTKRNAKNLGKDVVEFVDNEAAISNEGEGESEIRLPGAVC</sequence>
<gene>
    <name evidence="2" type="ORF">TrLO_g10785</name>
</gene>
<name>A0A9W7FQM2_9STRA</name>
<dbReference type="InterPro" id="IPR002110">
    <property type="entry name" value="Ankyrin_rpt"/>
</dbReference>
<comment type="caution">
    <text evidence="2">The sequence shown here is derived from an EMBL/GenBank/DDBJ whole genome shotgun (WGS) entry which is preliminary data.</text>
</comment>
<dbReference type="OrthoDB" id="194358at2759"/>
<organism evidence="2 3">
    <name type="scientific">Triparma laevis f. longispina</name>
    <dbReference type="NCBI Taxonomy" id="1714387"/>
    <lineage>
        <taxon>Eukaryota</taxon>
        <taxon>Sar</taxon>
        <taxon>Stramenopiles</taxon>
        <taxon>Ochrophyta</taxon>
        <taxon>Bolidophyceae</taxon>
        <taxon>Parmales</taxon>
        <taxon>Triparmaceae</taxon>
        <taxon>Triparma</taxon>
    </lineage>
</organism>
<dbReference type="PROSITE" id="PS50088">
    <property type="entry name" value="ANK_REPEAT"/>
    <property type="match status" value="1"/>
</dbReference>
<feature type="repeat" description="ANK" evidence="1">
    <location>
        <begin position="1"/>
        <end position="23"/>
    </location>
</feature>
<dbReference type="EMBL" id="BRXW01000254">
    <property type="protein sequence ID" value="GMI16527.1"/>
    <property type="molecule type" value="Genomic_DNA"/>
</dbReference>
<dbReference type="SUPFAM" id="SSF48403">
    <property type="entry name" value="Ankyrin repeat"/>
    <property type="match status" value="1"/>
</dbReference>
<dbReference type="Gene3D" id="1.25.40.20">
    <property type="entry name" value="Ankyrin repeat-containing domain"/>
    <property type="match status" value="1"/>
</dbReference>
<keyword evidence="3" id="KW-1185">Reference proteome</keyword>
<keyword evidence="1" id="KW-0040">ANK repeat</keyword>
<evidence type="ECO:0000313" key="3">
    <source>
        <dbReference type="Proteomes" id="UP001165122"/>
    </source>
</evidence>
<evidence type="ECO:0000256" key="1">
    <source>
        <dbReference type="PROSITE-ProRule" id="PRU00023"/>
    </source>
</evidence>